<dbReference type="Pfam" id="PF13673">
    <property type="entry name" value="Acetyltransf_10"/>
    <property type="match status" value="1"/>
</dbReference>
<feature type="domain" description="N-acetyltransferase" evidence="3">
    <location>
        <begin position="8"/>
        <end position="152"/>
    </location>
</feature>
<dbReference type="InterPro" id="IPR000182">
    <property type="entry name" value="GNAT_dom"/>
</dbReference>
<name>A0A3S7S0Y6_9GAMM</name>
<evidence type="ECO:0000259" key="3">
    <source>
        <dbReference type="PROSITE" id="PS51186"/>
    </source>
</evidence>
<dbReference type="Proteomes" id="UP000306393">
    <property type="component" value="Unassembled WGS sequence"/>
</dbReference>
<evidence type="ECO:0000256" key="1">
    <source>
        <dbReference type="ARBA" id="ARBA00009623"/>
    </source>
</evidence>
<comment type="caution">
    <text evidence="5">The sequence shown here is derived from an EMBL/GenBank/DDBJ whole genome shotgun (WGS) entry which is preliminary data.</text>
</comment>
<reference evidence="5 6" key="1">
    <citation type="journal article" date="2019" name="Sci. Rep.">
        <title>Differences in resource use lead to coexistence of seed-transmitted microbial populations.</title>
        <authorList>
            <person name="Torres-Cortes G."/>
            <person name="Garcia B.J."/>
            <person name="Compant S."/>
            <person name="Rezki S."/>
            <person name="Jones P."/>
            <person name="Preveaux A."/>
            <person name="Briand M."/>
            <person name="Roulet A."/>
            <person name="Bouchez O."/>
            <person name="Jacobson D."/>
            <person name="Barret M."/>
        </authorList>
    </citation>
    <scope>NUCLEOTIDE SEQUENCE [LARGE SCALE GENOMIC DNA]</scope>
    <source>
        <strain evidence="5 6">CFBP13511</strain>
    </source>
</reference>
<evidence type="ECO:0000313" key="5">
    <source>
        <dbReference type="EMBL" id="TKJ86539.1"/>
    </source>
</evidence>
<proteinExistence type="inferred from homology"/>
<dbReference type="OrthoDB" id="9796171at2"/>
<gene>
    <name evidence="5" type="ORF">EpCFBP13511_18185</name>
    <name evidence="4" type="ORF">IFT93_04690</name>
</gene>
<comment type="similarity">
    <text evidence="1">Belongs to the UPF0039 (ElaA) family.</text>
</comment>
<dbReference type="NCBIfam" id="NF007644">
    <property type="entry name" value="PRK10314.1"/>
    <property type="match status" value="1"/>
</dbReference>
<dbReference type="KEGG" id="epe:CI789_03365"/>
<accession>A0A3S7S0Y6</accession>
<dbReference type="GO" id="GO:0016747">
    <property type="term" value="F:acyltransferase activity, transferring groups other than amino-acyl groups"/>
    <property type="evidence" value="ECO:0007669"/>
    <property type="project" value="InterPro"/>
</dbReference>
<organism evidence="5 6">
    <name type="scientific">Erwinia persicina</name>
    <dbReference type="NCBI Taxonomy" id="55211"/>
    <lineage>
        <taxon>Bacteria</taxon>
        <taxon>Pseudomonadati</taxon>
        <taxon>Pseudomonadota</taxon>
        <taxon>Gammaproteobacteria</taxon>
        <taxon>Enterobacterales</taxon>
        <taxon>Erwiniaceae</taxon>
        <taxon>Erwinia</taxon>
    </lineage>
</organism>
<evidence type="ECO:0000313" key="6">
    <source>
        <dbReference type="Proteomes" id="UP000306393"/>
    </source>
</evidence>
<dbReference type="Gene3D" id="3.40.630.30">
    <property type="match status" value="1"/>
</dbReference>
<keyword evidence="5" id="KW-0808">Transferase</keyword>
<dbReference type="STRING" id="1219360.GCA_001571305_00476"/>
<protein>
    <recommendedName>
        <fullName evidence="2">Protein ElaA</fullName>
    </recommendedName>
</protein>
<reference evidence="4 7" key="2">
    <citation type="journal article" date="2020" name="FEMS Microbiol. Ecol.">
        <title>Temporal dynamics of bacterial communities during seed development and maturation.</title>
        <authorList>
            <person name="Chesneau G."/>
            <person name="Torres-Cortes G."/>
            <person name="Briand M."/>
            <person name="Darrasse A."/>
            <person name="Preveaux A."/>
            <person name="Marais C."/>
            <person name="Jacques M.A."/>
            <person name="Shade A."/>
            <person name="Barret M."/>
        </authorList>
    </citation>
    <scope>NUCLEOTIDE SEQUENCE [LARGE SCALE GENOMIC DNA]</scope>
    <source>
        <strain evidence="4 7">CFBP13732</strain>
    </source>
</reference>
<dbReference type="SUPFAM" id="SSF55729">
    <property type="entry name" value="Acyl-CoA N-acyltransferases (Nat)"/>
    <property type="match status" value="1"/>
</dbReference>
<dbReference type="AlphaFoldDB" id="A0A3S7S0Y6"/>
<dbReference type="RefSeq" id="WP_062742945.1">
    <property type="nucleotide sequence ID" value="NZ_CP022725.1"/>
</dbReference>
<dbReference type="InterPro" id="IPR016181">
    <property type="entry name" value="Acyl_CoA_acyltransferase"/>
</dbReference>
<sequence>MDIIWQDLHHSELDVAQLYRLLALRNAVFIVEQQCPYLDIDGADLMGENRHLLGMLKDKLVAYLRILGPDCVGKPVKIGRVIVSGDIRGLNLGSRLMAQAINSCEQHWPGQPIFLSAQAHLQGFYGRQGFVAVSEVYLEDGIPHIDMQRTQGM</sequence>
<dbReference type="Proteomes" id="UP000661012">
    <property type="component" value="Unassembled WGS sequence"/>
</dbReference>
<evidence type="ECO:0000313" key="7">
    <source>
        <dbReference type="Proteomes" id="UP000661012"/>
    </source>
</evidence>
<dbReference type="EMBL" id="JACYNN010000002">
    <property type="protein sequence ID" value="MBD8105720.1"/>
    <property type="molecule type" value="Genomic_DNA"/>
</dbReference>
<dbReference type="PROSITE" id="PS51186">
    <property type="entry name" value="GNAT"/>
    <property type="match status" value="1"/>
</dbReference>
<keyword evidence="7" id="KW-1185">Reference proteome</keyword>
<dbReference type="EMBL" id="QGAC01000019">
    <property type="protein sequence ID" value="TKJ86539.1"/>
    <property type="molecule type" value="Genomic_DNA"/>
</dbReference>
<evidence type="ECO:0000313" key="4">
    <source>
        <dbReference type="EMBL" id="MBD8105720.1"/>
    </source>
</evidence>
<keyword evidence="4" id="KW-0012">Acyltransferase</keyword>
<dbReference type="FunFam" id="3.40.630.30:FF:000035">
    <property type="entry name" value="GNAT family N-acetyltransferase"/>
    <property type="match status" value="1"/>
</dbReference>
<evidence type="ECO:0000256" key="2">
    <source>
        <dbReference type="ARBA" id="ARBA00072224"/>
    </source>
</evidence>